<feature type="compositionally biased region" description="Low complexity" evidence="1">
    <location>
        <begin position="714"/>
        <end position="728"/>
    </location>
</feature>
<protein>
    <submittedName>
        <fullName evidence="2">Uncharacterized protein</fullName>
    </submittedName>
</protein>
<feature type="region of interest" description="Disordered" evidence="1">
    <location>
        <begin position="1"/>
        <end position="25"/>
    </location>
</feature>
<evidence type="ECO:0000256" key="1">
    <source>
        <dbReference type="SAM" id="MobiDB-lite"/>
    </source>
</evidence>
<dbReference type="EMBL" id="JANAWD010000077">
    <property type="protein sequence ID" value="KAJ3487994.1"/>
    <property type="molecule type" value="Genomic_DNA"/>
</dbReference>
<name>A0AAD5V782_9APHY</name>
<evidence type="ECO:0000313" key="2">
    <source>
        <dbReference type="EMBL" id="KAJ3487994.1"/>
    </source>
</evidence>
<dbReference type="PANTHER" id="PTHR33099:SF7">
    <property type="entry name" value="MYND-TYPE DOMAIN-CONTAINING PROTEIN"/>
    <property type="match status" value="1"/>
</dbReference>
<dbReference type="PANTHER" id="PTHR33099">
    <property type="entry name" value="FE2OG DIOXYGENASE DOMAIN-CONTAINING PROTEIN"/>
    <property type="match status" value="1"/>
</dbReference>
<keyword evidence="3" id="KW-1185">Reference proteome</keyword>
<feature type="region of interest" description="Disordered" evidence="1">
    <location>
        <begin position="759"/>
        <end position="786"/>
    </location>
</feature>
<evidence type="ECO:0000313" key="3">
    <source>
        <dbReference type="Proteomes" id="UP001212997"/>
    </source>
</evidence>
<feature type="region of interest" description="Disordered" evidence="1">
    <location>
        <begin position="405"/>
        <end position="426"/>
    </location>
</feature>
<comment type="caution">
    <text evidence="2">The sequence shown here is derived from an EMBL/GenBank/DDBJ whole genome shotgun (WGS) entry which is preliminary data.</text>
</comment>
<reference evidence="2" key="1">
    <citation type="submission" date="2022-07" db="EMBL/GenBank/DDBJ databases">
        <title>Genome Sequence of Physisporinus lineatus.</title>
        <authorList>
            <person name="Buettner E."/>
        </authorList>
    </citation>
    <scope>NUCLEOTIDE SEQUENCE</scope>
    <source>
        <strain evidence="2">VT162</strain>
    </source>
</reference>
<gene>
    <name evidence="2" type="ORF">NLI96_g3147</name>
</gene>
<proteinExistence type="predicted"/>
<feature type="compositionally biased region" description="Polar residues" evidence="1">
    <location>
        <begin position="690"/>
        <end position="704"/>
    </location>
</feature>
<organism evidence="2 3">
    <name type="scientific">Meripilus lineatus</name>
    <dbReference type="NCBI Taxonomy" id="2056292"/>
    <lineage>
        <taxon>Eukaryota</taxon>
        <taxon>Fungi</taxon>
        <taxon>Dikarya</taxon>
        <taxon>Basidiomycota</taxon>
        <taxon>Agaricomycotina</taxon>
        <taxon>Agaricomycetes</taxon>
        <taxon>Polyporales</taxon>
        <taxon>Meripilaceae</taxon>
        <taxon>Meripilus</taxon>
    </lineage>
</organism>
<sequence length="1543" mass="172874">MRHSKRETESDGGEDSEFEFDLSQDLPDYSYLDQYTPCEDREIQTQLEKALSVSHDSKQDFAFHKVYPAAPNPVLRLGNVGTIGLPLGPEDIKSIKSYATRESSGSEFNKSDDEVKRWEVRASDVHIDNHEWVSFISLTQKHVCSALGIDLTISQPRAELQGLTLSQTGYSIAPCSGTQQSGTVFAKMNILLPSSFQGGGFRLTRSDPEVLVEYSAGSSFSTSVVGWYSGVSYESKSFQDGYQLSLSYDLIHTTERPVPTIPEDTSLRNRLTKALRFWKGYDKSKSPQKIVYLLKTQYETKKLKGSILEGDDAEIVKELSSIVGELGFRLGLASVVHRSAGRYIKTYGGGDWDYDSEGGYDDDDDDGDGSEIEWLDSAVEYGKLVNMDGKIISKELDIIDDEESGPVETIPEDFSDQLESGDFDDEDGDYPIERSYRRTVLVIWPKENTMQVRYGGTSNLQEACKLIRSAKSKNASKKEAKIVDYMLSRVKNAPKNVIASVCRAAVRWCDPQLWNRAVELPQLWRSDTSKLIVSERDISSAISMLGFGQIRQGLEVALHNSRSIQERFTLIDKIEKWADQDLGPQKDEPGSWVRGQIAATLKSLHEPSKESIAFIITWSMSRGGSDYIETWCAYNVRFYPKRSIDMLLGSIVPLLLSQCDEKIHNAFSTQVSQGTGKLPPDIRGRIAKAFQTSDTKSKQPQNIATRADSEKEPGSSLSTRVTSGTSSGRAGIGTAWKFPHQVMEMPFRNLFAKVPEPDTDERIEQPDWPPKFGRSDRFQDTPGPSINPDVQKRLQESLSTKLQFNGKFSFCATYPACPNPVLRIPPLGIIGVPLSSRDADALISQATVGTVDGIVGNTWNFDANQIRIEAPNWKDFVSAAVQDVCEGLGVDFSKTKPQHKLRGLSLVGTQSQSCAVPNVRDREGVFATMTIILPSEFEGGESIFTYSGDTTVHSCSSESLFGATVIGWYACVARETKPTTSGYQLSLSYDIHTAETPLPSPASNDEFVGAVTNALRFWREQPVSNAPKKMAYLLAQKYPWGDLQRDGLQGDDATKVYELTGICKSLGFRLGLASVSCHTSEFIPSQYFEDFDSDDQCKRLKPQNKHKSDWYNTEVEVRWGTLLDIEGVMISDWVDVEGGFETIPEHMSGALRRGLYSQKYSGITLQRRHRRHALVIWPEENELEMQYGGDRIHLAYNAFESSNSERPSEEDIRLADYLVSRARRYPDRVVPLVCKAAMRWCDDKLWCRAVSSYPWKQCDELTALENVIKDAMAVFEFDKLREGLTTLLHASPTTRAQLSLISNVQGWANESWRTEEFNIWRRAQDQAAWENMKKPTKEEADFLLSGSLSFGGPEHLENCVLPQLIAKCDCMTLMTYALRTHELLDKDLPPTDKDRVVLAMVVSAISASNFSYVREIPSWMRAEPTDIKCNLDAAKFSLQCCVDLGYPDLVPEIFDKVAMTKGLSDEEMKARSQHVMVPFLMFADRLLREQPGCIPQKSIQKLADMNLLPHLSTITKGFGNSKKFTDTLIRTSLLIGNDVLRDR</sequence>
<dbReference type="Proteomes" id="UP001212997">
    <property type="component" value="Unassembled WGS sequence"/>
</dbReference>
<feature type="region of interest" description="Disordered" evidence="1">
    <location>
        <begin position="690"/>
        <end position="729"/>
    </location>
</feature>
<accession>A0AAD5V782</accession>
<feature type="compositionally biased region" description="Acidic residues" evidence="1">
    <location>
        <begin position="10"/>
        <end position="22"/>
    </location>
</feature>